<dbReference type="InterPro" id="IPR015797">
    <property type="entry name" value="NUDIX_hydrolase-like_dom_sf"/>
</dbReference>
<evidence type="ECO:0000256" key="7">
    <source>
        <dbReference type="ARBA" id="ARBA00023211"/>
    </source>
</evidence>
<sequence>MDTEGNVRIPTNRDALIQRFQVKQPVSYHAESLKRLGQVTPQSLRKAAVLIGFVERNKSLNVLFTKRARHLKHHPGQVSFPGGKHEDDDTSLLMTALRETHEEVGIAGEKIDVFGVMPELPTISRFSVTPYLAFIEPDYQTLIDRNEVDEVFEVPVEIILDPYHLQSSTFFVNQRGIDSIPIWLTRKESTVLVIPTP</sequence>
<dbReference type="InterPro" id="IPR000086">
    <property type="entry name" value="NUDIX_hydrolase_dom"/>
</dbReference>
<evidence type="ECO:0000256" key="3">
    <source>
        <dbReference type="ARBA" id="ARBA00006506"/>
    </source>
</evidence>
<proteinExistence type="inferred from homology"/>
<comment type="cofactor">
    <cofactor evidence="1">
        <name>Mn(2+)</name>
        <dbReference type="ChEBI" id="CHEBI:29035"/>
    </cofactor>
</comment>
<keyword evidence="10" id="KW-1185">Reference proteome</keyword>
<dbReference type="PROSITE" id="PS51462">
    <property type="entry name" value="NUDIX"/>
    <property type="match status" value="1"/>
</dbReference>
<gene>
    <name evidence="9" type="ORF">BIY20_20290</name>
</gene>
<accession>A0ABX3FSJ7</accession>
<evidence type="ECO:0000313" key="9">
    <source>
        <dbReference type="EMBL" id="OLQ95999.1"/>
    </source>
</evidence>
<evidence type="ECO:0000256" key="6">
    <source>
        <dbReference type="ARBA" id="ARBA00022842"/>
    </source>
</evidence>
<keyword evidence="5" id="KW-0378">Hydrolase</keyword>
<dbReference type="SUPFAM" id="SSF55811">
    <property type="entry name" value="Nudix"/>
    <property type="match status" value="1"/>
</dbReference>
<dbReference type="PANTHER" id="PTHR12992:SF11">
    <property type="entry name" value="MITOCHONDRIAL COENZYME A DIPHOSPHATASE NUDT8"/>
    <property type="match status" value="1"/>
</dbReference>
<dbReference type="EMBL" id="MJMH01000045">
    <property type="protein sequence ID" value="OLQ95999.1"/>
    <property type="molecule type" value="Genomic_DNA"/>
</dbReference>
<evidence type="ECO:0000313" key="10">
    <source>
        <dbReference type="Proteomes" id="UP000186039"/>
    </source>
</evidence>
<comment type="similarity">
    <text evidence="3">Belongs to the Nudix hydrolase family. PCD1 subfamily.</text>
</comment>
<dbReference type="Gene3D" id="3.90.79.10">
    <property type="entry name" value="Nucleoside Triphosphate Pyrophosphohydrolase"/>
    <property type="match status" value="1"/>
</dbReference>
<evidence type="ECO:0000256" key="5">
    <source>
        <dbReference type="ARBA" id="ARBA00022801"/>
    </source>
</evidence>
<comment type="cofactor">
    <cofactor evidence="2">
        <name>Mg(2+)</name>
        <dbReference type="ChEBI" id="CHEBI:18420"/>
    </cofactor>
</comment>
<comment type="caution">
    <text evidence="9">The sequence shown here is derived from an EMBL/GenBank/DDBJ whole genome shotgun (WGS) entry which is preliminary data.</text>
</comment>
<dbReference type="PANTHER" id="PTHR12992">
    <property type="entry name" value="NUDIX HYDROLASE"/>
    <property type="match status" value="1"/>
</dbReference>
<dbReference type="InterPro" id="IPR045121">
    <property type="entry name" value="CoAse"/>
</dbReference>
<organism evidence="9 10">
    <name type="scientific">Vibrio panuliri</name>
    <dbReference type="NCBI Taxonomy" id="1381081"/>
    <lineage>
        <taxon>Bacteria</taxon>
        <taxon>Pseudomonadati</taxon>
        <taxon>Pseudomonadota</taxon>
        <taxon>Gammaproteobacteria</taxon>
        <taxon>Vibrionales</taxon>
        <taxon>Vibrionaceae</taxon>
        <taxon>Vibrio</taxon>
    </lineage>
</organism>
<evidence type="ECO:0000256" key="4">
    <source>
        <dbReference type="ARBA" id="ARBA00022723"/>
    </source>
</evidence>
<dbReference type="InterPro" id="IPR000059">
    <property type="entry name" value="NUDIX_hydrolase_NudL_CS"/>
</dbReference>
<dbReference type="PROSITE" id="PS01293">
    <property type="entry name" value="NUDIX_COA"/>
    <property type="match status" value="1"/>
</dbReference>
<keyword evidence="4" id="KW-0479">Metal-binding</keyword>
<evidence type="ECO:0000256" key="2">
    <source>
        <dbReference type="ARBA" id="ARBA00001946"/>
    </source>
</evidence>
<dbReference type="Proteomes" id="UP000186039">
    <property type="component" value="Unassembled WGS sequence"/>
</dbReference>
<keyword evidence="6" id="KW-0460">Magnesium</keyword>
<protein>
    <submittedName>
        <fullName evidence="9">Coenzyme A pyrophosphatase</fullName>
    </submittedName>
</protein>
<dbReference type="Pfam" id="PF00293">
    <property type="entry name" value="NUDIX"/>
    <property type="match status" value="1"/>
</dbReference>
<evidence type="ECO:0000259" key="8">
    <source>
        <dbReference type="PROSITE" id="PS51462"/>
    </source>
</evidence>
<reference evidence="9 10" key="1">
    <citation type="submission" date="2016-09" db="EMBL/GenBank/DDBJ databases">
        <title>Genomic Taxonomy of the Vibrionaceae.</title>
        <authorList>
            <person name="Gonzalez-Castillo A."/>
            <person name="Gomez-Gil B."/>
            <person name="Enciso-Ibarra K."/>
        </authorList>
    </citation>
    <scope>NUCLEOTIDE SEQUENCE [LARGE SCALE GENOMIC DNA]</scope>
    <source>
        <strain evidence="9 10">CAIM 1902</strain>
    </source>
</reference>
<dbReference type="CDD" id="cd03426">
    <property type="entry name" value="NUDIX_CoAse_Nudt7"/>
    <property type="match status" value="1"/>
</dbReference>
<keyword evidence="7" id="KW-0464">Manganese</keyword>
<feature type="domain" description="Nudix hydrolase" evidence="8">
    <location>
        <begin position="44"/>
        <end position="178"/>
    </location>
</feature>
<name>A0ABX3FSJ7_9VIBR</name>
<evidence type="ECO:0000256" key="1">
    <source>
        <dbReference type="ARBA" id="ARBA00001936"/>
    </source>
</evidence>